<sequence length="109" mass="12608">MYRVNVSFFLKAQEYALLDEFLRTRLVPLLRDDEGVAQVDLLEVMAQAPVVEMAQPMDDMVLALLISLEQERDLEHYLSEVLGERLELLGKTFGERVLYHVTPMREIAL</sequence>
<dbReference type="STRING" id="596327.PORUE0001_0549"/>
<evidence type="ECO:0008006" key="3">
    <source>
        <dbReference type="Google" id="ProtNLM"/>
    </source>
</evidence>
<dbReference type="Proteomes" id="UP000003303">
    <property type="component" value="Unassembled WGS sequence"/>
</dbReference>
<proteinExistence type="predicted"/>
<reference evidence="1 2" key="1">
    <citation type="submission" date="2009-04" db="EMBL/GenBank/DDBJ databases">
        <authorList>
            <person name="Sebastian Y."/>
            <person name="Madupu R."/>
            <person name="Durkin A.S."/>
            <person name="Torralba M."/>
            <person name="Methe B."/>
            <person name="Sutton G.G."/>
            <person name="Strausberg R.L."/>
            <person name="Nelson K.E."/>
        </authorList>
    </citation>
    <scope>NUCLEOTIDE SEQUENCE [LARGE SCALE GENOMIC DNA]</scope>
    <source>
        <strain evidence="1 2">60-3</strain>
    </source>
</reference>
<protein>
    <recommendedName>
        <fullName evidence="3">DUF190 domain-containing protein</fullName>
    </recommendedName>
</protein>
<dbReference type="AlphaFoldDB" id="C2MDI3"/>
<dbReference type="RefSeq" id="WP_007365915.1">
    <property type="nucleotide sequence ID" value="NZ_ACLR01000192.1"/>
</dbReference>
<evidence type="ECO:0000313" key="1">
    <source>
        <dbReference type="EMBL" id="EEK16235.1"/>
    </source>
</evidence>
<comment type="caution">
    <text evidence="1">The sequence shown here is derived from an EMBL/GenBank/DDBJ whole genome shotgun (WGS) entry which is preliminary data.</text>
</comment>
<keyword evidence="2" id="KW-1185">Reference proteome</keyword>
<name>C2MDI3_9PORP</name>
<dbReference type="OrthoDB" id="1013132at2"/>
<evidence type="ECO:0000313" key="2">
    <source>
        <dbReference type="Proteomes" id="UP000003303"/>
    </source>
</evidence>
<organism evidence="1 2">
    <name type="scientific">Porphyromonas uenonis 60-3</name>
    <dbReference type="NCBI Taxonomy" id="596327"/>
    <lineage>
        <taxon>Bacteria</taxon>
        <taxon>Pseudomonadati</taxon>
        <taxon>Bacteroidota</taxon>
        <taxon>Bacteroidia</taxon>
        <taxon>Bacteroidales</taxon>
        <taxon>Porphyromonadaceae</taxon>
        <taxon>Porphyromonas</taxon>
    </lineage>
</organism>
<dbReference type="EMBL" id="ACLR01000192">
    <property type="protein sequence ID" value="EEK16235.1"/>
    <property type="molecule type" value="Genomic_DNA"/>
</dbReference>
<accession>C2MDI3</accession>
<gene>
    <name evidence="1" type="ORF">PORUE0001_0549</name>
</gene>